<keyword evidence="1" id="KW-0472">Membrane</keyword>
<dbReference type="EMBL" id="UOEA01000056">
    <property type="protein sequence ID" value="VAV83922.1"/>
    <property type="molecule type" value="Genomic_DNA"/>
</dbReference>
<evidence type="ECO:0000256" key="1">
    <source>
        <dbReference type="SAM" id="Phobius"/>
    </source>
</evidence>
<dbReference type="PANTHER" id="PTHR21666:SF270">
    <property type="entry name" value="MUREIN HYDROLASE ACTIVATOR ENVC"/>
    <property type="match status" value="1"/>
</dbReference>
<evidence type="ECO:0000313" key="3">
    <source>
        <dbReference type="EMBL" id="VAV83922.1"/>
    </source>
</evidence>
<gene>
    <name evidence="3" type="ORF">MNBD_DELTA01-1583</name>
</gene>
<dbReference type="InterPro" id="IPR016047">
    <property type="entry name" value="M23ase_b-sheet_dom"/>
</dbReference>
<feature type="transmembrane region" description="Helical" evidence="1">
    <location>
        <begin position="28"/>
        <end position="47"/>
    </location>
</feature>
<dbReference type="GO" id="GO:0004222">
    <property type="term" value="F:metalloendopeptidase activity"/>
    <property type="evidence" value="ECO:0007669"/>
    <property type="project" value="TreeGrafter"/>
</dbReference>
<feature type="domain" description="M23ase beta-sheet core" evidence="2">
    <location>
        <begin position="203"/>
        <end position="297"/>
    </location>
</feature>
<proteinExistence type="predicted"/>
<dbReference type="FunFam" id="2.70.70.10:FF:000006">
    <property type="entry name" value="M23 family peptidase"/>
    <property type="match status" value="1"/>
</dbReference>
<dbReference type="CDD" id="cd12797">
    <property type="entry name" value="M23_peptidase"/>
    <property type="match status" value="1"/>
</dbReference>
<dbReference type="SUPFAM" id="SSF51261">
    <property type="entry name" value="Duplicated hybrid motif"/>
    <property type="match status" value="1"/>
</dbReference>
<dbReference type="Gene3D" id="2.70.70.10">
    <property type="entry name" value="Glucose Permease (Domain IIA)"/>
    <property type="match status" value="1"/>
</dbReference>
<dbReference type="PANTHER" id="PTHR21666">
    <property type="entry name" value="PEPTIDASE-RELATED"/>
    <property type="match status" value="1"/>
</dbReference>
<organism evidence="3">
    <name type="scientific">hydrothermal vent metagenome</name>
    <dbReference type="NCBI Taxonomy" id="652676"/>
    <lineage>
        <taxon>unclassified sequences</taxon>
        <taxon>metagenomes</taxon>
        <taxon>ecological metagenomes</taxon>
    </lineage>
</organism>
<dbReference type="InterPro" id="IPR050570">
    <property type="entry name" value="Cell_wall_metabolism_enzyme"/>
</dbReference>
<sequence length="303" mass="33751">MNKRFLTFIVLPSDSSKSKKIKVSQNLFRAGSVVFGLFLIICAYVVIDYGSMKLQVKDHGELKKENTSQKIELQALSSRVNDVESRMAKLKTFDKKLRILANIEAPVKPAEQEHTGMGGPVPDQAYFLSVEEKKKALIDNMRSDITSLEGETRLQERSFTELQEHLLSQSSILASTPSIMPARGWLTSTFGKRKDPFTGRKHKHKGVDVANRIGTAIHAPADGIVTRVARLPQFGKMVEVNHGYGTKTRYGHLSKINVKVGQKIKRGEKIAAMGNTGRSTGPHVHYEIVVNGVHVNPYKYIVN</sequence>
<protein>
    <recommendedName>
        <fullName evidence="2">M23ase beta-sheet core domain-containing protein</fullName>
    </recommendedName>
</protein>
<evidence type="ECO:0000259" key="2">
    <source>
        <dbReference type="Pfam" id="PF01551"/>
    </source>
</evidence>
<keyword evidence="1" id="KW-0812">Transmembrane</keyword>
<reference evidence="3" key="1">
    <citation type="submission" date="2018-06" db="EMBL/GenBank/DDBJ databases">
        <authorList>
            <person name="Zhirakovskaya E."/>
        </authorList>
    </citation>
    <scope>NUCLEOTIDE SEQUENCE</scope>
</reference>
<accession>A0A3B0QUJ3</accession>
<keyword evidence="1" id="KW-1133">Transmembrane helix</keyword>
<dbReference type="AlphaFoldDB" id="A0A3B0QUJ3"/>
<name>A0A3B0QUJ3_9ZZZZ</name>
<dbReference type="Pfam" id="PF01551">
    <property type="entry name" value="Peptidase_M23"/>
    <property type="match status" value="1"/>
</dbReference>
<dbReference type="InterPro" id="IPR011055">
    <property type="entry name" value="Dup_hybrid_motif"/>
</dbReference>